<evidence type="ECO:0000259" key="9">
    <source>
        <dbReference type="Pfam" id="PF00884"/>
    </source>
</evidence>
<dbReference type="PANTHER" id="PTHR42693">
    <property type="entry name" value="ARYLSULFATASE FAMILY MEMBER"/>
    <property type="match status" value="1"/>
</dbReference>
<feature type="non-terminal residue" evidence="10">
    <location>
        <position position="1"/>
    </location>
</feature>
<feature type="chain" id="PRO_5043629298" description="Sulfatase N-terminal domain-containing protein" evidence="8">
    <location>
        <begin position="24"/>
        <end position="370"/>
    </location>
</feature>
<dbReference type="InterPro" id="IPR024607">
    <property type="entry name" value="Sulfatase_CS"/>
</dbReference>
<sequence length="370" mass="40683">GMGGIPAMKVLYPLFVFFLTTSAEELTGSHVIQGPKAINVKHSDGDRSNDIANITQSEGVASSKSTKPNIVLLLADDLGYGDLSWSGHPTSRTPHLDRLAATSRYLTHFYVSSPICSPSRASLLTGRYQIRSGVYPGVFSPNNVLGLPTNETTIATLLKAQGYSTLAVGKWHLGVGANREYLPTQHGFQEYLGIPYSHDMCPCRTCFPNDGPCYDLCWKWDVSCPLFSNSTIVEQPVDLTSLTERYVDHALNFIETKHQQKQPFFVYLPFNHVHHPQFASSVHQGVSSRGRFGDSLLELDWAVGRIMATLKNTGAHRNTLVWFTSDNGPSMTRHERGGCAGPLRCGKGTTWEGGIRVPSIVHWPAKIKPG</sequence>
<dbReference type="Gene3D" id="3.40.720.10">
    <property type="entry name" value="Alkaline Phosphatase, subunit A"/>
    <property type="match status" value="1"/>
</dbReference>
<evidence type="ECO:0000256" key="5">
    <source>
        <dbReference type="ARBA" id="ARBA00022801"/>
    </source>
</evidence>
<feature type="domain" description="Sulfatase N-terminal" evidence="9">
    <location>
        <begin position="68"/>
        <end position="369"/>
    </location>
</feature>
<evidence type="ECO:0000256" key="8">
    <source>
        <dbReference type="SAM" id="SignalP"/>
    </source>
</evidence>
<dbReference type="Pfam" id="PF00884">
    <property type="entry name" value="Sulfatase"/>
    <property type="match status" value="1"/>
</dbReference>
<dbReference type="InterPro" id="IPR050738">
    <property type="entry name" value="Sulfatase"/>
</dbReference>
<feature type="signal peptide" evidence="8">
    <location>
        <begin position="1"/>
        <end position="23"/>
    </location>
</feature>
<keyword evidence="7" id="KW-0325">Glycoprotein</keyword>
<organism evidence="10 11">
    <name type="scientific">Meganyctiphanes norvegica</name>
    <name type="common">Northern krill</name>
    <name type="synonym">Thysanopoda norvegica</name>
    <dbReference type="NCBI Taxonomy" id="48144"/>
    <lineage>
        <taxon>Eukaryota</taxon>
        <taxon>Metazoa</taxon>
        <taxon>Ecdysozoa</taxon>
        <taxon>Arthropoda</taxon>
        <taxon>Crustacea</taxon>
        <taxon>Multicrustacea</taxon>
        <taxon>Malacostraca</taxon>
        <taxon>Eumalacostraca</taxon>
        <taxon>Eucarida</taxon>
        <taxon>Euphausiacea</taxon>
        <taxon>Euphausiidae</taxon>
        <taxon>Meganyctiphanes</taxon>
    </lineage>
</organism>
<dbReference type="SUPFAM" id="SSF53649">
    <property type="entry name" value="Alkaline phosphatase-like"/>
    <property type="match status" value="1"/>
</dbReference>
<feature type="non-terminal residue" evidence="10">
    <location>
        <position position="370"/>
    </location>
</feature>
<comment type="similarity">
    <text evidence="2">Belongs to the sulfatase family.</text>
</comment>
<evidence type="ECO:0000313" key="11">
    <source>
        <dbReference type="Proteomes" id="UP001497623"/>
    </source>
</evidence>
<dbReference type="GO" id="GO:0046872">
    <property type="term" value="F:metal ion binding"/>
    <property type="evidence" value="ECO:0007669"/>
    <property type="project" value="UniProtKB-KW"/>
</dbReference>
<evidence type="ECO:0000256" key="2">
    <source>
        <dbReference type="ARBA" id="ARBA00008779"/>
    </source>
</evidence>
<dbReference type="InterPro" id="IPR000917">
    <property type="entry name" value="Sulfatase_N"/>
</dbReference>
<dbReference type="GO" id="GO:0004065">
    <property type="term" value="F:arylsulfatase activity"/>
    <property type="evidence" value="ECO:0007669"/>
    <property type="project" value="TreeGrafter"/>
</dbReference>
<dbReference type="InterPro" id="IPR017850">
    <property type="entry name" value="Alkaline_phosphatase_core_sf"/>
</dbReference>
<evidence type="ECO:0000256" key="3">
    <source>
        <dbReference type="ARBA" id="ARBA00022723"/>
    </source>
</evidence>
<dbReference type="AlphaFoldDB" id="A0AAV2S3U9"/>
<dbReference type="PROSITE" id="PS00523">
    <property type="entry name" value="SULFATASE_1"/>
    <property type="match status" value="1"/>
</dbReference>
<name>A0AAV2S3U9_MEGNR</name>
<keyword evidence="6" id="KW-0106">Calcium</keyword>
<evidence type="ECO:0000256" key="1">
    <source>
        <dbReference type="ARBA" id="ARBA00001913"/>
    </source>
</evidence>
<dbReference type="PROSITE" id="PS00149">
    <property type="entry name" value="SULFATASE_2"/>
    <property type="match status" value="1"/>
</dbReference>
<keyword evidence="4 8" id="KW-0732">Signal</keyword>
<reference evidence="10 11" key="1">
    <citation type="submission" date="2024-05" db="EMBL/GenBank/DDBJ databases">
        <authorList>
            <person name="Wallberg A."/>
        </authorList>
    </citation>
    <scope>NUCLEOTIDE SEQUENCE [LARGE SCALE GENOMIC DNA]</scope>
</reference>
<evidence type="ECO:0000256" key="6">
    <source>
        <dbReference type="ARBA" id="ARBA00022837"/>
    </source>
</evidence>
<gene>
    <name evidence="10" type="ORF">MNOR_LOCUS32840</name>
</gene>
<accession>A0AAV2S3U9</accession>
<comment type="caution">
    <text evidence="10">The sequence shown here is derived from an EMBL/GenBank/DDBJ whole genome shotgun (WGS) entry which is preliminary data.</text>
</comment>
<dbReference type="PANTHER" id="PTHR42693:SF11">
    <property type="entry name" value="ARYLSULFATASE A"/>
    <property type="match status" value="1"/>
</dbReference>
<dbReference type="EMBL" id="CAXKWB010045627">
    <property type="protein sequence ID" value="CAL4162534.1"/>
    <property type="molecule type" value="Genomic_DNA"/>
</dbReference>
<dbReference type="Proteomes" id="UP001497623">
    <property type="component" value="Unassembled WGS sequence"/>
</dbReference>
<keyword evidence="3" id="KW-0479">Metal-binding</keyword>
<comment type="cofactor">
    <cofactor evidence="1">
        <name>Ca(2+)</name>
        <dbReference type="ChEBI" id="CHEBI:29108"/>
    </cofactor>
</comment>
<keyword evidence="11" id="KW-1185">Reference proteome</keyword>
<evidence type="ECO:0000256" key="4">
    <source>
        <dbReference type="ARBA" id="ARBA00022729"/>
    </source>
</evidence>
<keyword evidence="5" id="KW-0378">Hydrolase</keyword>
<evidence type="ECO:0000313" key="10">
    <source>
        <dbReference type="EMBL" id="CAL4162534.1"/>
    </source>
</evidence>
<protein>
    <recommendedName>
        <fullName evidence="9">Sulfatase N-terminal domain-containing protein</fullName>
    </recommendedName>
</protein>
<dbReference type="FunFam" id="3.40.720.10:FF:000023">
    <property type="entry name" value="Arylsulfatase A"/>
    <property type="match status" value="1"/>
</dbReference>
<proteinExistence type="inferred from homology"/>
<evidence type="ECO:0000256" key="7">
    <source>
        <dbReference type="ARBA" id="ARBA00023180"/>
    </source>
</evidence>